<keyword evidence="8" id="KW-0472">Membrane</keyword>
<evidence type="ECO:0000259" key="10">
    <source>
        <dbReference type="PROSITE" id="PS50835"/>
    </source>
</evidence>
<keyword evidence="2" id="KW-0677">Repeat</keyword>
<keyword evidence="3 7" id="KW-1015">Disulfide bond</keyword>
<evidence type="ECO:0000313" key="13">
    <source>
        <dbReference type="WBParaSite" id="nRc.2.0.1.t02076-RA"/>
    </source>
</evidence>
<dbReference type="PROSITE" id="PS50027">
    <property type="entry name" value="EGF_LAM_2"/>
    <property type="match status" value="1"/>
</dbReference>
<dbReference type="InterPro" id="IPR003598">
    <property type="entry name" value="Ig_sub2"/>
</dbReference>
<feature type="disulfide bond" evidence="6">
    <location>
        <begin position="135"/>
        <end position="147"/>
    </location>
</feature>
<dbReference type="SMART" id="SM00409">
    <property type="entry name" value="IG"/>
    <property type="match status" value="1"/>
</dbReference>
<dbReference type="InterPro" id="IPR051221">
    <property type="entry name" value="LDLR-related"/>
</dbReference>
<dbReference type="SMART" id="SM00192">
    <property type="entry name" value="LDLa"/>
    <property type="match status" value="3"/>
</dbReference>
<dbReference type="AlphaFoldDB" id="A0A915HKJ2"/>
<dbReference type="PROSITE" id="PS50835">
    <property type="entry name" value="IG_LIKE"/>
    <property type="match status" value="1"/>
</dbReference>
<dbReference type="InterPro" id="IPR002172">
    <property type="entry name" value="LDrepeatLR_classA_rpt"/>
</dbReference>
<feature type="disulfide bond" evidence="6">
    <location>
        <begin position="142"/>
        <end position="160"/>
    </location>
</feature>
<dbReference type="SMART" id="SM00180">
    <property type="entry name" value="EGF_Lam"/>
    <property type="match status" value="2"/>
</dbReference>
<organism evidence="12 13">
    <name type="scientific">Romanomermis culicivorax</name>
    <name type="common">Nematode worm</name>
    <dbReference type="NCBI Taxonomy" id="13658"/>
    <lineage>
        <taxon>Eukaryota</taxon>
        <taxon>Metazoa</taxon>
        <taxon>Ecdysozoa</taxon>
        <taxon>Nematoda</taxon>
        <taxon>Enoplea</taxon>
        <taxon>Dorylaimia</taxon>
        <taxon>Mermithida</taxon>
        <taxon>Mermithoidea</taxon>
        <taxon>Mermithidae</taxon>
        <taxon>Romanomermis</taxon>
    </lineage>
</organism>
<evidence type="ECO:0000256" key="1">
    <source>
        <dbReference type="ARBA" id="ARBA00022729"/>
    </source>
</evidence>
<evidence type="ECO:0000256" key="7">
    <source>
        <dbReference type="PROSITE-ProRule" id="PRU00460"/>
    </source>
</evidence>
<accession>A0A915HKJ2</accession>
<dbReference type="GO" id="GO:0043235">
    <property type="term" value="C:receptor complex"/>
    <property type="evidence" value="ECO:0007669"/>
    <property type="project" value="TreeGrafter"/>
</dbReference>
<evidence type="ECO:0000256" key="3">
    <source>
        <dbReference type="ARBA" id="ARBA00023157"/>
    </source>
</evidence>
<feature type="transmembrane region" description="Helical" evidence="8">
    <location>
        <begin position="36"/>
        <end position="62"/>
    </location>
</feature>
<keyword evidence="12" id="KW-1185">Reference proteome</keyword>
<dbReference type="SMART" id="SM00408">
    <property type="entry name" value="IGc2"/>
    <property type="match status" value="1"/>
</dbReference>
<dbReference type="Pfam" id="PF13927">
    <property type="entry name" value="Ig_3"/>
    <property type="match status" value="1"/>
</dbReference>
<comment type="caution">
    <text evidence="7">Lacks conserved residue(s) required for the propagation of feature annotation.</text>
</comment>
<evidence type="ECO:0000256" key="6">
    <source>
        <dbReference type="PROSITE-ProRule" id="PRU00124"/>
    </source>
</evidence>
<protein>
    <submittedName>
        <fullName evidence="13">Basement membrane-specific heparan sulfate proteoglycan core protein</fullName>
    </submittedName>
</protein>
<dbReference type="InterPro" id="IPR003599">
    <property type="entry name" value="Ig_sub"/>
</dbReference>
<dbReference type="SUPFAM" id="SSF48726">
    <property type="entry name" value="Immunoglobulin"/>
    <property type="match status" value="1"/>
</dbReference>
<dbReference type="PROSITE" id="PS51115">
    <property type="entry name" value="LAMININ_IVA"/>
    <property type="match status" value="1"/>
</dbReference>
<dbReference type="Gene3D" id="2.170.300.10">
    <property type="entry name" value="Tie2 ligand-binding domain superfamily"/>
    <property type="match status" value="1"/>
</dbReference>
<reference evidence="13" key="1">
    <citation type="submission" date="2022-11" db="UniProtKB">
        <authorList>
            <consortium name="WormBaseParasite"/>
        </authorList>
    </citation>
    <scope>IDENTIFICATION</scope>
</reference>
<feature type="disulfide bond" evidence="6">
    <location>
        <begin position="102"/>
        <end position="120"/>
    </location>
</feature>
<dbReference type="FunFam" id="4.10.400.10:FF:000062">
    <property type="entry name" value="Terribly reduced optic lobes, isoform AI"/>
    <property type="match status" value="1"/>
</dbReference>
<feature type="domain" description="Ig-like" evidence="10">
    <location>
        <begin position="228"/>
        <end position="297"/>
    </location>
</feature>
<dbReference type="InterPro" id="IPR000742">
    <property type="entry name" value="EGF"/>
</dbReference>
<dbReference type="Pfam" id="PF00052">
    <property type="entry name" value="Laminin_B"/>
    <property type="match status" value="1"/>
</dbReference>
<dbReference type="WBParaSite" id="nRc.2.0.1.t02076-RA">
    <property type="protein sequence ID" value="nRc.2.0.1.t02076-RA"/>
    <property type="gene ID" value="nRc.2.0.1.g02076"/>
</dbReference>
<dbReference type="InterPro" id="IPR036179">
    <property type="entry name" value="Ig-like_dom_sf"/>
</dbReference>
<dbReference type="PROSITE" id="PS50068">
    <property type="entry name" value="LDLRA_2"/>
    <property type="match status" value="3"/>
</dbReference>
<dbReference type="SMART" id="SM00281">
    <property type="entry name" value="LamB"/>
    <property type="match status" value="1"/>
</dbReference>
<dbReference type="Gene3D" id="2.60.40.10">
    <property type="entry name" value="Immunoglobulins"/>
    <property type="match status" value="1"/>
</dbReference>
<dbReference type="GO" id="GO:0005886">
    <property type="term" value="C:plasma membrane"/>
    <property type="evidence" value="ECO:0007669"/>
    <property type="project" value="TreeGrafter"/>
</dbReference>
<keyword evidence="8" id="KW-1133">Transmembrane helix</keyword>
<dbReference type="InterPro" id="IPR036055">
    <property type="entry name" value="LDL_receptor-like_sf"/>
</dbReference>
<feature type="disulfide bond" evidence="6">
    <location>
        <begin position="154"/>
        <end position="169"/>
    </location>
</feature>
<feature type="disulfide bond" evidence="6">
    <location>
        <begin position="198"/>
        <end position="213"/>
    </location>
</feature>
<evidence type="ECO:0000256" key="2">
    <source>
        <dbReference type="ARBA" id="ARBA00022737"/>
    </source>
</evidence>
<dbReference type="Gene3D" id="4.10.400.10">
    <property type="entry name" value="Low-density Lipoprotein Receptor"/>
    <property type="match status" value="3"/>
</dbReference>
<dbReference type="InterPro" id="IPR007110">
    <property type="entry name" value="Ig-like_dom"/>
</dbReference>
<keyword evidence="5 7" id="KW-0424">Laminin EGF-like domain</keyword>
<dbReference type="CDD" id="cd00055">
    <property type="entry name" value="EGF_Lam"/>
    <property type="match status" value="2"/>
</dbReference>
<evidence type="ECO:0000256" key="4">
    <source>
        <dbReference type="ARBA" id="ARBA00023180"/>
    </source>
</evidence>
<feature type="domain" description="Laminin EGF-like" evidence="9">
    <location>
        <begin position="319"/>
        <end position="364"/>
    </location>
</feature>
<keyword evidence="1" id="KW-0732">Signal</keyword>
<dbReference type="PROSITE" id="PS01248">
    <property type="entry name" value="EGF_LAM_1"/>
    <property type="match status" value="2"/>
</dbReference>
<dbReference type="Pfam" id="PF00053">
    <property type="entry name" value="EGF_laminin"/>
    <property type="match status" value="3"/>
</dbReference>
<keyword evidence="4" id="KW-0325">Glycoprotein</keyword>
<dbReference type="Proteomes" id="UP000887565">
    <property type="component" value="Unplaced"/>
</dbReference>
<evidence type="ECO:0000256" key="5">
    <source>
        <dbReference type="ARBA" id="ARBA00023292"/>
    </source>
</evidence>
<feature type="disulfide bond" evidence="6">
    <location>
        <begin position="114"/>
        <end position="129"/>
    </location>
</feature>
<dbReference type="CDD" id="cd00112">
    <property type="entry name" value="LDLa"/>
    <property type="match status" value="3"/>
</dbReference>
<feature type="domain" description="Laminin IV type A" evidence="11">
    <location>
        <begin position="390"/>
        <end position="564"/>
    </location>
</feature>
<dbReference type="InterPro" id="IPR000034">
    <property type="entry name" value="Laminin_IV"/>
</dbReference>
<dbReference type="PRINTS" id="PR00261">
    <property type="entry name" value="LDLRECEPTOR"/>
</dbReference>
<keyword evidence="8" id="KW-0812">Transmembrane</keyword>
<dbReference type="GO" id="GO:0030154">
    <property type="term" value="P:cell differentiation"/>
    <property type="evidence" value="ECO:0007669"/>
    <property type="project" value="UniProtKB-ARBA"/>
</dbReference>
<dbReference type="InterPro" id="IPR002049">
    <property type="entry name" value="LE_dom"/>
</dbReference>
<dbReference type="Pfam" id="PF00057">
    <property type="entry name" value="Ldl_recept_a"/>
    <property type="match status" value="3"/>
</dbReference>
<proteinExistence type="predicted"/>
<feature type="disulfide bond" evidence="7">
    <location>
        <begin position="335"/>
        <end position="344"/>
    </location>
</feature>
<dbReference type="SUPFAM" id="SSF57424">
    <property type="entry name" value="LDL receptor-like module"/>
    <property type="match status" value="3"/>
</dbReference>
<evidence type="ECO:0000313" key="12">
    <source>
        <dbReference type="Proteomes" id="UP000887565"/>
    </source>
</evidence>
<sequence length="647" mass="72971">MYIFTCFIREASHYLEMVFSNSFLHRLINFSFVKKYVYILFFQLIWLVVVMNMYFCLFFTFLPLCYGRGSINARFGDAPYDTRHFRAFREDAARCGPEEATCNNGECVRRSSICDGEYDCRDRSDEINCGPQKQCEPNEFVCANRRCVQKMWVCDNEDDCGDNSDEMNCATRAPGELCSPSEYKCSRNDQCIPKSYQCDGQNDCQDGSDEFGCWLCIYDFDGYSACLGETLVLNCRAVGVPTPHITWRLNWGPVCDPPRCTQTSVDGYGVLTITSIQESDQGAYSCEAINTRKRILAVPDTIVTVRRCNDTNAEQTSICNRDGTIRDLPDGRCQCKPYVTGPHCDQCADFCFNLYHRNPHGCIRCFCMGVTRQCDSSGYYRSQERLSFRGDSQGVTVCSADERQTDPHVRFDYDVVPNAITIRPPRLTGVVYWSLPKSFLGNKLTSYGGKLKFAVQYSGYESPVQEPLVILRGNEITLVHRNRLSLVPDRLNPIEVDIYETSFTREDGQQATHEHLLMTLANLESLLIRETHSQSQTSSSLGEISLDVAVQSYTSQNRADAVEKCACPEGYVGLSCEECAPGYQRSGGGLYLGTCSPDDNGYQDVTTTTRRPIHHAQCDPSGSLSDRPDPRTGACHCKEHVWLDVMD</sequence>
<dbReference type="OMA" id="CRSSTWY"/>
<dbReference type="InterPro" id="IPR013783">
    <property type="entry name" value="Ig-like_fold"/>
</dbReference>
<dbReference type="PROSITE" id="PS00022">
    <property type="entry name" value="EGF_1"/>
    <property type="match status" value="1"/>
</dbReference>
<evidence type="ECO:0000259" key="9">
    <source>
        <dbReference type="PROSITE" id="PS50027"/>
    </source>
</evidence>
<dbReference type="Gene3D" id="2.10.25.10">
    <property type="entry name" value="Laminin"/>
    <property type="match status" value="1"/>
</dbReference>
<feature type="disulfide bond" evidence="6">
    <location>
        <begin position="95"/>
        <end position="107"/>
    </location>
</feature>
<dbReference type="PANTHER" id="PTHR22722">
    <property type="entry name" value="LOW-DENSITY LIPOPROTEIN RECEPTOR-RELATED PROTEIN 2-RELATED"/>
    <property type="match status" value="1"/>
</dbReference>
<name>A0A915HKJ2_ROMCU</name>
<evidence type="ECO:0000259" key="11">
    <source>
        <dbReference type="PROSITE" id="PS51115"/>
    </source>
</evidence>
<evidence type="ECO:0000256" key="8">
    <source>
        <dbReference type="SAM" id="Phobius"/>
    </source>
</evidence>